<dbReference type="EMBL" id="BARW01011011">
    <property type="protein sequence ID" value="GAI83142.1"/>
    <property type="molecule type" value="Genomic_DNA"/>
</dbReference>
<protein>
    <recommendedName>
        <fullName evidence="2">GYD domain-containing protein</fullName>
    </recommendedName>
</protein>
<dbReference type="AlphaFoldDB" id="X1RR01"/>
<organism evidence="1">
    <name type="scientific">marine sediment metagenome</name>
    <dbReference type="NCBI Taxonomy" id="412755"/>
    <lineage>
        <taxon>unclassified sequences</taxon>
        <taxon>metagenomes</taxon>
        <taxon>ecological metagenomes</taxon>
    </lineage>
</organism>
<dbReference type="InterPro" id="IPR021734">
    <property type="entry name" value="DUF3303"/>
</dbReference>
<reference evidence="1" key="1">
    <citation type="journal article" date="2014" name="Front. Microbiol.">
        <title>High frequency of phylogenetically diverse reductive dehalogenase-homologous genes in deep subseafloor sedimentary metagenomes.</title>
        <authorList>
            <person name="Kawai M."/>
            <person name="Futagami T."/>
            <person name="Toyoda A."/>
            <person name="Takaki Y."/>
            <person name="Nishi S."/>
            <person name="Hori S."/>
            <person name="Arai W."/>
            <person name="Tsubouchi T."/>
            <person name="Morono Y."/>
            <person name="Uchiyama I."/>
            <person name="Ito T."/>
            <person name="Fujiyama A."/>
            <person name="Inagaki F."/>
            <person name="Takami H."/>
        </authorList>
    </citation>
    <scope>NUCLEOTIDE SEQUENCE</scope>
    <source>
        <strain evidence="1">Expedition CK06-06</strain>
    </source>
</reference>
<dbReference type="Pfam" id="PF11746">
    <property type="entry name" value="DUF3303"/>
    <property type="match status" value="1"/>
</dbReference>
<gene>
    <name evidence="1" type="ORF">S12H4_21418</name>
</gene>
<sequence>MLFLITMTHTAESCPGYDPEKLEEGIAALEKCESVAKELGVKTHFLLADVLGHTMYALVETDSADALQRSFGESPFRQDYTVTPVGHLKDMIKQAKEMLSEKK</sequence>
<accession>X1RR01</accession>
<evidence type="ECO:0000313" key="1">
    <source>
        <dbReference type="EMBL" id="GAI83142.1"/>
    </source>
</evidence>
<name>X1RR01_9ZZZZ</name>
<evidence type="ECO:0008006" key="2">
    <source>
        <dbReference type="Google" id="ProtNLM"/>
    </source>
</evidence>
<comment type="caution">
    <text evidence="1">The sequence shown here is derived from an EMBL/GenBank/DDBJ whole genome shotgun (WGS) entry which is preliminary data.</text>
</comment>
<proteinExistence type="predicted"/>